<dbReference type="EMBL" id="ML978121">
    <property type="protein sequence ID" value="KAF2104152.1"/>
    <property type="molecule type" value="Genomic_DNA"/>
</dbReference>
<dbReference type="GO" id="GO:0008810">
    <property type="term" value="F:cellulase activity"/>
    <property type="evidence" value="ECO:0007669"/>
    <property type="project" value="InterPro"/>
</dbReference>
<sequence length="306" mass="32825">MFFLALLSGSLFILPVAVTIGVFLGVERQRIFSGDASTGGGGGGGGIFGLGRPKVTTDTYCQKSYGITPFPGRWGDEQDLGDLCLNITTSTATKSSEVYAAGWSVTWQYPPGSADEPVHAFPNAKLELNDTIPAQLSDIKSLFLDVTWTYGLGNYIHNETNSTNLEAAGVNANVAVDMFFAKDKTNSTSTTDSDYEVMVWLGRWGAAVDPIGLASGIKANHSINGTHFSLYYGDNQNTGQTVFTWVADQNTTSFTGDLTPLVSKLEENAGPDGKSYLGYAAFGSEALYSFENVTFFVPRLEMDVQA</sequence>
<keyword evidence="2" id="KW-0119">Carbohydrate metabolism</keyword>
<dbReference type="InterPro" id="IPR002594">
    <property type="entry name" value="GH12"/>
</dbReference>
<organism evidence="3 4">
    <name type="scientific">Rhizodiscina lignyota</name>
    <dbReference type="NCBI Taxonomy" id="1504668"/>
    <lineage>
        <taxon>Eukaryota</taxon>
        <taxon>Fungi</taxon>
        <taxon>Dikarya</taxon>
        <taxon>Ascomycota</taxon>
        <taxon>Pezizomycotina</taxon>
        <taxon>Dothideomycetes</taxon>
        <taxon>Pleosporomycetidae</taxon>
        <taxon>Aulographales</taxon>
        <taxon>Rhizodiscinaceae</taxon>
        <taxon>Rhizodiscina</taxon>
    </lineage>
</organism>
<keyword evidence="4" id="KW-1185">Reference proteome</keyword>
<dbReference type="Gene3D" id="2.60.120.180">
    <property type="match status" value="1"/>
</dbReference>
<protein>
    <submittedName>
        <fullName evidence="3">Concanavalin A-like lectin/glucanase</fullName>
    </submittedName>
</protein>
<dbReference type="OrthoDB" id="89349at2759"/>
<keyword evidence="2" id="KW-0378">Hydrolase</keyword>
<evidence type="ECO:0000256" key="2">
    <source>
        <dbReference type="RuleBase" id="RU361163"/>
    </source>
</evidence>
<comment type="similarity">
    <text evidence="1 2">Belongs to the glycosyl hydrolase 12 (cellulase H) family.</text>
</comment>
<comment type="caution">
    <text evidence="3">The sequence shown here is derived from an EMBL/GenBank/DDBJ whole genome shotgun (WGS) entry which is preliminary data.</text>
</comment>
<dbReference type="PANTHER" id="PTHR34002:SF9">
    <property type="entry name" value="XYLOGLUCAN-SPECIFIC ENDO-BETA-1,4-GLUCANASE A"/>
    <property type="match status" value="1"/>
</dbReference>
<dbReference type="GO" id="GO:0000272">
    <property type="term" value="P:polysaccharide catabolic process"/>
    <property type="evidence" value="ECO:0007669"/>
    <property type="project" value="UniProtKB-KW"/>
</dbReference>
<dbReference type="SUPFAM" id="SSF49899">
    <property type="entry name" value="Concanavalin A-like lectins/glucanases"/>
    <property type="match status" value="1"/>
</dbReference>
<evidence type="ECO:0000256" key="1">
    <source>
        <dbReference type="ARBA" id="ARBA00005519"/>
    </source>
</evidence>
<evidence type="ECO:0000313" key="3">
    <source>
        <dbReference type="EMBL" id="KAF2104152.1"/>
    </source>
</evidence>
<evidence type="ECO:0000313" key="4">
    <source>
        <dbReference type="Proteomes" id="UP000799772"/>
    </source>
</evidence>
<name>A0A9P4IQC3_9PEZI</name>
<dbReference type="PANTHER" id="PTHR34002">
    <property type="entry name" value="BLR1656 PROTEIN"/>
    <property type="match status" value="1"/>
</dbReference>
<dbReference type="InterPro" id="IPR013319">
    <property type="entry name" value="GH11/12"/>
</dbReference>
<keyword evidence="2" id="KW-0326">Glycosidase</keyword>
<reference evidence="3" key="1">
    <citation type="journal article" date="2020" name="Stud. Mycol.">
        <title>101 Dothideomycetes genomes: a test case for predicting lifestyles and emergence of pathogens.</title>
        <authorList>
            <person name="Haridas S."/>
            <person name="Albert R."/>
            <person name="Binder M."/>
            <person name="Bloem J."/>
            <person name="Labutti K."/>
            <person name="Salamov A."/>
            <person name="Andreopoulos B."/>
            <person name="Baker S."/>
            <person name="Barry K."/>
            <person name="Bills G."/>
            <person name="Bluhm B."/>
            <person name="Cannon C."/>
            <person name="Castanera R."/>
            <person name="Culley D."/>
            <person name="Daum C."/>
            <person name="Ezra D."/>
            <person name="Gonzalez J."/>
            <person name="Henrissat B."/>
            <person name="Kuo A."/>
            <person name="Liang C."/>
            <person name="Lipzen A."/>
            <person name="Lutzoni F."/>
            <person name="Magnuson J."/>
            <person name="Mondo S."/>
            <person name="Nolan M."/>
            <person name="Ohm R."/>
            <person name="Pangilinan J."/>
            <person name="Park H.-J."/>
            <person name="Ramirez L."/>
            <person name="Alfaro M."/>
            <person name="Sun H."/>
            <person name="Tritt A."/>
            <person name="Yoshinaga Y."/>
            <person name="Zwiers L.-H."/>
            <person name="Turgeon B."/>
            <person name="Goodwin S."/>
            <person name="Spatafora J."/>
            <person name="Crous P."/>
            <person name="Grigoriev I."/>
        </authorList>
    </citation>
    <scope>NUCLEOTIDE SEQUENCE</scope>
    <source>
        <strain evidence="3">CBS 133067</strain>
    </source>
</reference>
<keyword evidence="2" id="KW-0624">Polysaccharide degradation</keyword>
<dbReference type="AlphaFoldDB" id="A0A9P4IQC3"/>
<accession>A0A9P4IQC3</accession>
<dbReference type="InterPro" id="IPR013320">
    <property type="entry name" value="ConA-like_dom_sf"/>
</dbReference>
<proteinExistence type="inferred from homology"/>
<dbReference type="Proteomes" id="UP000799772">
    <property type="component" value="Unassembled WGS sequence"/>
</dbReference>
<gene>
    <name evidence="3" type="ORF">NA57DRAFT_70365</name>
</gene>
<dbReference type="Pfam" id="PF01670">
    <property type="entry name" value="Glyco_hydro_12"/>
    <property type="match status" value="1"/>
</dbReference>